<accession>D2PIT8</accession>
<sequence>MGVRRRKGIGQAHIIADKVIKNGSSKGKVKYNGKKGTEIALTFSIKMVKV</sequence>
<gene>
    <name evidence="1" type="ordered locus">LD85_0998</name>
</gene>
<evidence type="ECO:0000313" key="2">
    <source>
        <dbReference type="Proteomes" id="UP000001404"/>
    </source>
</evidence>
<protein>
    <submittedName>
        <fullName evidence="1">Uncharacterized protein</fullName>
    </submittedName>
</protein>
<organism evidence="1 2">
    <name type="scientific">Saccharolobus islandicus (strain L.D.8.5 / Lassen #2)</name>
    <name type="common">Sulfolobus islandicus</name>
    <dbReference type="NCBI Taxonomy" id="425944"/>
    <lineage>
        <taxon>Archaea</taxon>
        <taxon>Thermoproteota</taxon>
        <taxon>Thermoprotei</taxon>
        <taxon>Sulfolobales</taxon>
        <taxon>Sulfolobaceae</taxon>
        <taxon>Saccharolobus</taxon>
    </lineage>
</organism>
<dbReference type="Proteomes" id="UP000001404">
    <property type="component" value="Chromosome"/>
</dbReference>
<name>D2PIT8_SACI9</name>
<dbReference type="EMBL" id="CP001731">
    <property type="protein sequence ID" value="ADB86691.1"/>
    <property type="molecule type" value="Genomic_DNA"/>
</dbReference>
<dbReference type="RefSeq" id="WP_012952629.1">
    <property type="nucleotide sequence ID" value="NC_013769.1"/>
</dbReference>
<dbReference type="KEGG" id="sii:LD85_0998"/>
<reference evidence="2" key="1">
    <citation type="journal article" date="2009" name="Proc. Natl. Acad. Sci. U.S.A.">
        <title>Biogeography of the Sulfolobus islandicus pan-genome.</title>
        <authorList>
            <person name="Reno M.L."/>
            <person name="Held N.L."/>
            <person name="Fields C.J."/>
            <person name="Burke P.V."/>
            <person name="Whitaker R.J."/>
        </authorList>
    </citation>
    <scope>NUCLEOTIDE SEQUENCE [LARGE SCALE GENOMIC DNA]</scope>
    <source>
        <strain evidence="2">L.D.8.5 / Lassen #2</strain>
    </source>
</reference>
<dbReference type="AlphaFoldDB" id="D2PIT8"/>
<dbReference type="HOGENOM" id="CLU_3113241_0_0_2"/>
<proteinExistence type="predicted"/>
<evidence type="ECO:0000313" key="1">
    <source>
        <dbReference type="EMBL" id="ADB86691.1"/>
    </source>
</evidence>